<dbReference type="EC" id="2.7.1.12" evidence="5"/>
<dbReference type="Proteomes" id="UP000694287">
    <property type="component" value="Unassembled WGS sequence"/>
</dbReference>
<dbReference type="PANTHER" id="PTHR43442:SF3">
    <property type="entry name" value="GLUCONOKINASE-RELATED"/>
    <property type="match status" value="1"/>
</dbReference>
<proteinExistence type="inferred from homology"/>
<comment type="caution">
    <text evidence="6">The sequence shown here is derived from an EMBL/GenBank/DDBJ whole genome shotgun (WGS) entry which is preliminary data.</text>
</comment>
<evidence type="ECO:0000256" key="2">
    <source>
        <dbReference type="ARBA" id="ARBA00022741"/>
    </source>
</evidence>
<keyword evidence="4 5" id="KW-0067">ATP-binding</keyword>
<dbReference type="PANTHER" id="PTHR43442">
    <property type="entry name" value="GLUCONOKINASE-RELATED"/>
    <property type="match status" value="1"/>
</dbReference>
<evidence type="ECO:0000256" key="5">
    <source>
        <dbReference type="RuleBase" id="RU363066"/>
    </source>
</evidence>
<comment type="catalytic activity">
    <reaction evidence="5">
        <text>D-gluconate + ATP = 6-phospho-D-gluconate + ADP + H(+)</text>
        <dbReference type="Rhea" id="RHEA:19433"/>
        <dbReference type="ChEBI" id="CHEBI:15378"/>
        <dbReference type="ChEBI" id="CHEBI:18391"/>
        <dbReference type="ChEBI" id="CHEBI:30616"/>
        <dbReference type="ChEBI" id="CHEBI:58759"/>
        <dbReference type="ChEBI" id="CHEBI:456216"/>
        <dbReference type="EC" id="2.7.1.12"/>
    </reaction>
</comment>
<organism evidence="6 7">
    <name type="scientific">Pseudonocardia abyssalis</name>
    <dbReference type="NCBI Taxonomy" id="2792008"/>
    <lineage>
        <taxon>Bacteria</taxon>
        <taxon>Bacillati</taxon>
        <taxon>Actinomycetota</taxon>
        <taxon>Actinomycetes</taxon>
        <taxon>Pseudonocardiales</taxon>
        <taxon>Pseudonocardiaceae</taxon>
        <taxon>Pseudonocardia</taxon>
    </lineage>
</organism>
<keyword evidence="1 5" id="KW-0808">Transferase</keyword>
<accession>A0ABS6UQ83</accession>
<comment type="similarity">
    <text evidence="5">Belongs to the gluconokinase GntK/GntV family.</text>
</comment>
<evidence type="ECO:0000256" key="4">
    <source>
        <dbReference type="ARBA" id="ARBA00022840"/>
    </source>
</evidence>
<sequence length="174" mass="18827">MDRQTLVVMGVSGVGKTSVAQELVARTGWAFAEGDDLHPEANRRKMAAGHPLDDDDRWPWLHRIADRIGAQEEAGLGAVITCSALKRRYRDLLRDGHPSVRFVHLLAPPELVEQRITARKGHYMPPSLLASQLAALEPLEDDEPGVEVDTTGDPGTVADRALALLGHSTEGAAS</sequence>
<dbReference type="InterPro" id="IPR006001">
    <property type="entry name" value="Therm_gnt_kin"/>
</dbReference>
<dbReference type="CDD" id="cd02021">
    <property type="entry name" value="GntK"/>
    <property type="match status" value="1"/>
</dbReference>
<dbReference type="RefSeq" id="WP_218602490.1">
    <property type="nucleotide sequence ID" value="NZ_JADQDJ010000067.1"/>
</dbReference>
<keyword evidence="7" id="KW-1185">Reference proteome</keyword>
<reference evidence="6 7" key="1">
    <citation type="submission" date="2020-11" db="EMBL/GenBank/DDBJ databases">
        <title>Pseudonocardia abyssalis sp. nov. and Pseudonocardia oceani sp. nov., description and phylogenomic analysis of two novel actinomycetes isolated from the deep Southern Ocean.</title>
        <authorList>
            <person name="Parra J."/>
        </authorList>
    </citation>
    <scope>NUCLEOTIDE SEQUENCE [LARGE SCALE GENOMIC DNA]</scope>
    <source>
        <strain evidence="6 7">KRD-168</strain>
    </source>
</reference>
<evidence type="ECO:0000256" key="1">
    <source>
        <dbReference type="ARBA" id="ARBA00022679"/>
    </source>
</evidence>
<keyword evidence="3 5" id="KW-0418">Kinase</keyword>
<name>A0ABS6UQ83_9PSEU</name>
<dbReference type="EMBL" id="JADQDK010000001">
    <property type="protein sequence ID" value="MBW0134394.1"/>
    <property type="molecule type" value="Genomic_DNA"/>
</dbReference>
<dbReference type="NCBIfam" id="TIGR01313">
    <property type="entry name" value="therm_gnt_kin"/>
    <property type="match status" value="1"/>
</dbReference>
<evidence type="ECO:0000313" key="7">
    <source>
        <dbReference type="Proteomes" id="UP000694287"/>
    </source>
</evidence>
<evidence type="ECO:0000256" key="3">
    <source>
        <dbReference type="ARBA" id="ARBA00022777"/>
    </source>
</evidence>
<dbReference type="Pfam" id="PF13671">
    <property type="entry name" value="AAA_33"/>
    <property type="match status" value="1"/>
</dbReference>
<gene>
    <name evidence="6" type="ORF">I4I81_09005</name>
</gene>
<evidence type="ECO:0000313" key="6">
    <source>
        <dbReference type="EMBL" id="MBW0134394.1"/>
    </source>
</evidence>
<keyword evidence="2 5" id="KW-0547">Nucleotide-binding</keyword>
<protein>
    <recommendedName>
        <fullName evidence="5">Gluconokinase</fullName>
        <ecNumber evidence="5">2.7.1.12</ecNumber>
    </recommendedName>
</protein>